<dbReference type="SUPFAM" id="SSF55874">
    <property type="entry name" value="ATPase domain of HSP90 chaperone/DNA topoisomerase II/histidine kinase"/>
    <property type="match status" value="1"/>
</dbReference>
<dbReference type="Pfam" id="PF00512">
    <property type="entry name" value="HisKA"/>
    <property type="match status" value="1"/>
</dbReference>
<evidence type="ECO:0000256" key="3">
    <source>
        <dbReference type="ARBA" id="ARBA00022553"/>
    </source>
</evidence>
<comment type="caution">
    <text evidence="7">The sequence shown here is derived from an EMBL/GenBank/DDBJ whole genome shotgun (WGS) entry which is preliminary data.</text>
</comment>
<dbReference type="Pfam" id="PF02518">
    <property type="entry name" value="HATPase_c"/>
    <property type="match status" value="1"/>
</dbReference>
<proteinExistence type="predicted"/>
<evidence type="ECO:0000313" key="8">
    <source>
        <dbReference type="Proteomes" id="UP001149719"/>
    </source>
</evidence>
<dbReference type="InterPro" id="IPR036890">
    <property type="entry name" value="HATPase_C_sf"/>
</dbReference>
<dbReference type="EC" id="2.7.13.3" evidence="2"/>
<keyword evidence="5" id="KW-1133">Transmembrane helix</keyword>
<gene>
    <name evidence="7" type="ORF">O1D97_13980</name>
</gene>
<feature type="transmembrane region" description="Helical" evidence="5">
    <location>
        <begin position="188"/>
        <end position="209"/>
    </location>
</feature>
<keyword evidence="4" id="KW-0902">Two-component regulatory system</keyword>
<dbReference type="InterPro" id="IPR003594">
    <property type="entry name" value="HATPase_dom"/>
</dbReference>
<dbReference type="EMBL" id="JAPUBN010000018">
    <property type="protein sequence ID" value="MCZ2722688.1"/>
    <property type="molecule type" value="Genomic_DNA"/>
</dbReference>
<evidence type="ECO:0000313" key="7">
    <source>
        <dbReference type="EMBL" id="MCZ2722688.1"/>
    </source>
</evidence>
<dbReference type="Gene3D" id="1.10.287.130">
    <property type="match status" value="1"/>
</dbReference>
<feature type="domain" description="Histidine kinase" evidence="6">
    <location>
        <begin position="238"/>
        <end position="468"/>
    </location>
</feature>
<protein>
    <recommendedName>
        <fullName evidence="2">histidine kinase</fullName>
        <ecNumber evidence="2">2.7.13.3</ecNumber>
    </recommendedName>
</protein>
<dbReference type="PANTHER" id="PTHR45339">
    <property type="entry name" value="HYBRID SIGNAL TRANSDUCTION HISTIDINE KINASE J"/>
    <property type="match status" value="1"/>
</dbReference>
<evidence type="ECO:0000259" key="6">
    <source>
        <dbReference type="PROSITE" id="PS50109"/>
    </source>
</evidence>
<feature type="transmembrane region" description="Helical" evidence="5">
    <location>
        <begin position="12"/>
        <end position="33"/>
    </location>
</feature>
<organism evidence="7 8">
    <name type="scientific">Marinomonas phaeophyticola</name>
    <dbReference type="NCBI Taxonomy" id="3004091"/>
    <lineage>
        <taxon>Bacteria</taxon>
        <taxon>Pseudomonadati</taxon>
        <taxon>Pseudomonadota</taxon>
        <taxon>Gammaproteobacteria</taxon>
        <taxon>Oceanospirillales</taxon>
        <taxon>Oceanospirillaceae</taxon>
        <taxon>Marinomonas</taxon>
    </lineage>
</organism>
<dbReference type="Gene3D" id="3.30.565.10">
    <property type="entry name" value="Histidine kinase-like ATPase, C-terminal domain"/>
    <property type="match status" value="1"/>
</dbReference>
<dbReference type="InterPro" id="IPR005467">
    <property type="entry name" value="His_kinase_dom"/>
</dbReference>
<sequence>MNLSHKKANIKSWLASIFSIILVFMTLVVFITINVASSTQKNHYEETFDQVLWKAQQLQVQYYRFFNFITLLTQADLPLDGNLQTEYAYLVNRIDILRNGEINKIVRFFGEGNPIKLIFFIHGELNLLSIDIDELEKSTTLEKQALLENLQRIEIKINELVHLINRNAIRYASEQRRDLDENLNTITWLVWFLLFVLSFFIILSASSLYKNTDNLKRIAELSNKLTSITMNRMRFLSVLDHELRTPVNSILSIANILNKSIRNEQKEMLLTVKNSGETVLNNLKAFSDLSKLEANRLELDFSYGNLHQQFEDVCQKISNSSRYPHSNLYSFIDLNLPSHTYSDFTRLTQIFSALLENAFIHSTGHNISIVIRESPIRATSWRPDFTKNLDVIMVQVSVRAAGVALTEDQRTAIASSFYYLESDDAKKYMAGLNLSICYQLAKVIGGQLQFSTQHGMGDEFWMDIPIYFDKHINKIKEEVAIEKSVALLEHKTVLIIEEEQPAHIISMQVSSLGMVPALTTERLTGPLTIQVDIVIISDDSYLDDLSYLQLTELLNNQCCILSSNKCKKAQTEDLSQASFEFPLTQLTLRKTLMDYYQ</sequence>
<keyword evidence="3" id="KW-0597">Phosphoprotein</keyword>
<dbReference type="RefSeq" id="WP_269126505.1">
    <property type="nucleotide sequence ID" value="NZ_JAPUBN010000018.1"/>
</dbReference>
<accession>A0ABT4JY31</accession>
<keyword evidence="7" id="KW-0808">Transferase</keyword>
<keyword evidence="5" id="KW-0472">Membrane</keyword>
<keyword evidence="5" id="KW-0812">Transmembrane</keyword>
<dbReference type="PANTHER" id="PTHR45339:SF1">
    <property type="entry name" value="HYBRID SIGNAL TRANSDUCTION HISTIDINE KINASE J"/>
    <property type="match status" value="1"/>
</dbReference>
<dbReference type="SUPFAM" id="SSF47384">
    <property type="entry name" value="Homodimeric domain of signal transducing histidine kinase"/>
    <property type="match status" value="1"/>
</dbReference>
<dbReference type="InterPro" id="IPR036097">
    <property type="entry name" value="HisK_dim/P_sf"/>
</dbReference>
<name>A0ABT4JY31_9GAMM</name>
<dbReference type="GO" id="GO:0016301">
    <property type="term" value="F:kinase activity"/>
    <property type="evidence" value="ECO:0007669"/>
    <property type="project" value="UniProtKB-KW"/>
</dbReference>
<evidence type="ECO:0000256" key="1">
    <source>
        <dbReference type="ARBA" id="ARBA00000085"/>
    </source>
</evidence>
<keyword evidence="7" id="KW-0418">Kinase</keyword>
<comment type="catalytic activity">
    <reaction evidence="1">
        <text>ATP + protein L-histidine = ADP + protein N-phospho-L-histidine.</text>
        <dbReference type="EC" id="2.7.13.3"/>
    </reaction>
</comment>
<keyword evidence="8" id="KW-1185">Reference proteome</keyword>
<dbReference type="SMART" id="SM00388">
    <property type="entry name" value="HisKA"/>
    <property type="match status" value="1"/>
</dbReference>
<evidence type="ECO:0000256" key="4">
    <source>
        <dbReference type="ARBA" id="ARBA00023012"/>
    </source>
</evidence>
<reference evidence="7" key="1">
    <citation type="submission" date="2022-12" db="EMBL/GenBank/DDBJ databases">
        <title>Marinomonas 15G1-11 sp. nov, isolated from marine algae.</title>
        <authorList>
            <person name="Butt M."/>
            <person name="Choi D.G."/>
            <person name="Kim J.M."/>
            <person name="Lee J.K."/>
            <person name="Baek J.H."/>
            <person name="Jeon C.O."/>
        </authorList>
    </citation>
    <scope>NUCLEOTIDE SEQUENCE</scope>
    <source>
        <strain evidence="7">15G1-11</strain>
    </source>
</reference>
<dbReference type="CDD" id="cd00082">
    <property type="entry name" value="HisKA"/>
    <property type="match status" value="1"/>
</dbReference>
<evidence type="ECO:0000256" key="2">
    <source>
        <dbReference type="ARBA" id="ARBA00012438"/>
    </source>
</evidence>
<evidence type="ECO:0000256" key="5">
    <source>
        <dbReference type="SAM" id="Phobius"/>
    </source>
</evidence>
<dbReference type="Proteomes" id="UP001149719">
    <property type="component" value="Unassembled WGS sequence"/>
</dbReference>
<dbReference type="InterPro" id="IPR003661">
    <property type="entry name" value="HisK_dim/P_dom"/>
</dbReference>
<dbReference type="PROSITE" id="PS50109">
    <property type="entry name" value="HIS_KIN"/>
    <property type="match status" value="1"/>
</dbReference>